<protein>
    <recommendedName>
        <fullName evidence="4">Secreted protein</fullName>
    </recommendedName>
</protein>
<evidence type="ECO:0000313" key="2">
    <source>
        <dbReference type="EMBL" id="BDM70059.1"/>
    </source>
</evidence>
<accession>A0ABM7ZUL0</accession>
<dbReference type="EMBL" id="AP026073">
    <property type="protein sequence ID" value="BDM70059.1"/>
    <property type="molecule type" value="Genomic_DNA"/>
</dbReference>
<evidence type="ECO:0000313" key="3">
    <source>
        <dbReference type="Proteomes" id="UP001059597"/>
    </source>
</evidence>
<evidence type="ECO:0008006" key="4">
    <source>
        <dbReference type="Google" id="ProtNLM"/>
    </source>
</evidence>
<dbReference type="Proteomes" id="UP001059597">
    <property type="component" value="Chromosome"/>
</dbReference>
<organism evidence="2 3">
    <name type="scientific">Streptomyces nigrescens</name>
    <dbReference type="NCBI Taxonomy" id="1920"/>
    <lineage>
        <taxon>Bacteria</taxon>
        <taxon>Bacillati</taxon>
        <taxon>Actinomycetota</taxon>
        <taxon>Actinomycetes</taxon>
        <taxon>Kitasatosporales</taxon>
        <taxon>Streptomycetaceae</taxon>
        <taxon>Streptomyces</taxon>
    </lineage>
</organism>
<evidence type="ECO:0000256" key="1">
    <source>
        <dbReference type="SAM" id="SignalP"/>
    </source>
</evidence>
<keyword evidence="3" id="KW-1185">Reference proteome</keyword>
<gene>
    <name evidence="2" type="ORF">HEK616_35460</name>
</gene>
<keyword evidence="1" id="KW-0732">Signal</keyword>
<proteinExistence type="predicted"/>
<feature type="chain" id="PRO_5045074943" description="Secreted protein" evidence="1">
    <location>
        <begin position="34"/>
        <end position="129"/>
    </location>
</feature>
<name>A0ABM7ZUL0_STRNI</name>
<feature type="signal peptide" evidence="1">
    <location>
        <begin position="1"/>
        <end position="33"/>
    </location>
</feature>
<sequence>MKRMRHRTIARATVALGAAAGLALTAGVGLAQAQSLPGFFHGTVSWYRNGDTVVIKDTKADGWAFGVWVSEDNDPDPDHIRKCITSGVGREKACSFDFREGVPVRIRAYGHKKNGESTPVVWGAYTVKA</sequence>
<reference evidence="2" key="1">
    <citation type="submission" date="2022-06" db="EMBL/GenBank/DDBJ databases">
        <title>Complete genome sequence of Streptomyces nigrescens HEK616.</title>
        <authorList>
            <person name="Asamizu S."/>
            <person name="Onaka H."/>
        </authorList>
    </citation>
    <scope>NUCLEOTIDE SEQUENCE</scope>
    <source>
        <strain evidence="2">HEK616</strain>
    </source>
</reference>